<reference evidence="1 2" key="1">
    <citation type="journal article" date="2021" name="Int. J. Syst. Evol. Microbiol.">
        <title>Amazonocrinis nigriterrae gen. nov., sp. nov., Atlanticothrix silvestris gen. nov., sp. nov. and Dendronalium phyllosphericum gen. nov., sp. nov., nostocacean cyanobacteria from Brazilian environments.</title>
        <authorList>
            <person name="Alvarenga D.O."/>
            <person name="Andreote A.P.D."/>
            <person name="Branco L.H.Z."/>
            <person name="Delbaje E."/>
            <person name="Cruz R.B."/>
            <person name="Varani A.M."/>
            <person name="Fiore M.F."/>
        </authorList>
    </citation>
    <scope>NUCLEOTIDE SEQUENCE [LARGE SCALE GENOMIC DNA]</scope>
    <source>
        <strain evidence="1 2">CENA67</strain>
    </source>
</reference>
<comment type="caution">
    <text evidence="1">The sequence shown here is derived from an EMBL/GenBank/DDBJ whole genome shotgun (WGS) entry which is preliminary data.</text>
</comment>
<dbReference type="AlphaFoldDB" id="A0A8J7HSA3"/>
<evidence type="ECO:0000313" key="1">
    <source>
        <dbReference type="EMBL" id="MBH8562818.1"/>
    </source>
</evidence>
<dbReference type="Proteomes" id="UP000632766">
    <property type="component" value="Unassembled WGS sequence"/>
</dbReference>
<proteinExistence type="predicted"/>
<gene>
    <name evidence="1" type="ORF">I8748_11610</name>
</gene>
<protein>
    <submittedName>
        <fullName evidence="1">Uncharacterized protein</fullName>
    </submittedName>
</protein>
<dbReference type="RefSeq" id="WP_198124717.1">
    <property type="nucleotide sequence ID" value="NZ_JAECZC010000016.1"/>
</dbReference>
<accession>A0A8J7HSA3</accession>
<keyword evidence="2" id="KW-1185">Reference proteome</keyword>
<organism evidence="1 2">
    <name type="scientific">Amazonocrinis nigriterrae CENA67</name>
    <dbReference type="NCBI Taxonomy" id="2794033"/>
    <lineage>
        <taxon>Bacteria</taxon>
        <taxon>Bacillati</taxon>
        <taxon>Cyanobacteriota</taxon>
        <taxon>Cyanophyceae</taxon>
        <taxon>Nostocales</taxon>
        <taxon>Nostocaceae</taxon>
        <taxon>Amazonocrinis</taxon>
        <taxon>Amazonocrinis nigriterrae</taxon>
    </lineage>
</organism>
<dbReference type="EMBL" id="JAECZC010000016">
    <property type="protein sequence ID" value="MBH8562818.1"/>
    <property type="molecule type" value="Genomic_DNA"/>
</dbReference>
<name>A0A8J7HSA3_9NOST</name>
<evidence type="ECO:0000313" key="2">
    <source>
        <dbReference type="Proteomes" id="UP000632766"/>
    </source>
</evidence>
<sequence>MKRSIIVNQSIQPFGRVRCRVAQRTITNFRCVRTKVHNAPYNTKAVLEDKEVTSPSSPSSPSSP</sequence>